<dbReference type="Proteomes" id="UP000188268">
    <property type="component" value="Unassembled WGS sequence"/>
</dbReference>
<proteinExistence type="predicted"/>
<dbReference type="Gramene" id="OMO85280">
    <property type="protein sequence ID" value="OMO85280"/>
    <property type="gene ID" value="CCACVL1_10298"/>
</dbReference>
<gene>
    <name evidence="2" type="ORF">CCACVL1_10298</name>
</gene>
<reference evidence="2 3" key="1">
    <citation type="submission" date="2013-09" db="EMBL/GenBank/DDBJ databases">
        <title>Corchorus capsularis genome sequencing.</title>
        <authorList>
            <person name="Alam M."/>
            <person name="Haque M.S."/>
            <person name="Islam M.S."/>
            <person name="Emdad E.M."/>
            <person name="Islam M.M."/>
            <person name="Ahmed B."/>
            <person name="Halim A."/>
            <person name="Hossen Q.M.M."/>
            <person name="Hossain M.Z."/>
            <person name="Ahmed R."/>
            <person name="Khan M.M."/>
            <person name="Islam R."/>
            <person name="Rashid M.M."/>
            <person name="Khan S.A."/>
            <person name="Rahman M.S."/>
            <person name="Alam M."/>
        </authorList>
    </citation>
    <scope>NUCLEOTIDE SEQUENCE [LARGE SCALE GENOMIC DNA]</scope>
    <source>
        <strain evidence="3">cv. CVL-1</strain>
        <tissue evidence="2">Whole seedling</tissue>
    </source>
</reference>
<keyword evidence="3" id="KW-1185">Reference proteome</keyword>
<feature type="region of interest" description="Disordered" evidence="1">
    <location>
        <begin position="1"/>
        <end position="27"/>
    </location>
</feature>
<accession>A0A1R3IRZ3</accession>
<feature type="compositionally biased region" description="Basic and acidic residues" evidence="1">
    <location>
        <begin position="18"/>
        <end position="27"/>
    </location>
</feature>
<dbReference type="AlphaFoldDB" id="A0A1R3IRZ3"/>
<sequence length="67" mass="7693">MAQKMKTKKNKKQAQGHPPKEEADNIDVKTVTWPDFPQTLVNIIAKQPALMQSELVIQHFFSTEQVM</sequence>
<name>A0A1R3IRZ3_COCAP</name>
<evidence type="ECO:0000256" key="1">
    <source>
        <dbReference type="SAM" id="MobiDB-lite"/>
    </source>
</evidence>
<comment type="caution">
    <text evidence="2">The sequence shown here is derived from an EMBL/GenBank/DDBJ whole genome shotgun (WGS) entry which is preliminary data.</text>
</comment>
<evidence type="ECO:0000313" key="3">
    <source>
        <dbReference type="Proteomes" id="UP000188268"/>
    </source>
</evidence>
<dbReference type="EMBL" id="AWWV01009623">
    <property type="protein sequence ID" value="OMO85280.1"/>
    <property type="molecule type" value="Genomic_DNA"/>
</dbReference>
<organism evidence="2 3">
    <name type="scientific">Corchorus capsularis</name>
    <name type="common">Jute</name>
    <dbReference type="NCBI Taxonomy" id="210143"/>
    <lineage>
        <taxon>Eukaryota</taxon>
        <taxon>Viridiplantae</taxon>
        <taxon>Streptophyta</taxon>
        <taxon>Embryophyta</taxon>
        <taxon>Tracheophyta</taxon>
        <taxon>Spermatophyta</taxon>
        <taxon>Magnoliopsida</taxon>
        <taxon>eudicotyledons</taxon>
        <taxon>Gunneridae</taxon>
        <taxon>Pentapetalae</taxon>
        <taxon>rosids</taxon>
        <taxon>malvids</taxon>
        <taxon>Malvales</taxon>
        <taxon>Malvaceae</taxon>
        <taxon>Grewioideae</taxon>
        <taxon>Apeibeae</taxon>
        <taxon>Corchorus</taxon>
    </lineage>
</organism>
<protein>
    <submittedName>
        <fullName evidence="2">Uncharacterized protein</fullName>
    </submittedName>
</protein>
<evidence type="ECO:0000313" key="2">
    <source>
        <dbReference type="EMBL" id="OMO85280.1"/>
    </source>
</evidence>
<feature type="compositionally biased region" description="Basic residues" evidence="1">
    <location>
        <begin position="1"/>
        <end position="14"/>
    </location>
</feature>